<dbReference type="Proteomes" id="UP001194746">
    <property type="component" value="Unassembled WGS sequence"/>
</dbReference>
<dbReference type="EMBL" id="VCAU01000056">
    <property type="protein sequence ID" value="KAF9887780.1"/>
    <property type="molecule type" value="Genomic_DNA"/>
</dbReference>
<accession>A0AAD4CJR9</accession>
<dbReference type="SUPFAM" id="SSF48403">
    <property type="entry name" value="Ankyrin repeat"/>
    <property type="match status" value="1"/>
</dbReference>
<reference evidence="2" key="2">
    <citation type="submission" date="2020-02" db="EMBL/GenBank/DDBJ databases">
        <authorList>
            <person name="Gilchrist C.L.M."/>
            <person name="Chooi Y.-H."/>
        </authorList>
    </citation>
    <scope>NUCLEOTIDE SEQUENCE</scope>
    <source>
        <strain evidence="2">MST-FP2251</strain>
    </source>
</reference>
<organism evidence="2 3">
    <name type="scientific">Aspergillus nanangensis</name>
    <dbReference type="NCBI Taxonomy" id="2582783"/>
    <lineage>
        <taxon>Eukaryota</taxon>
        <taxon>Fungi</taxon>
        <taxon>Dikarya</taxon>
        <taxon>Ascomycota</taxon>
        <taxon>Pezizomycotina</taxon>
        <taxon>Eurotiomycetes</taxon>
        <taxon>Eurotiomycetidae</taxon>
        <taxon>Eurotiales</taxon>
        <taxon>Aspergillaceae</taxon>
        <taxon>Aspergillus</taxon>
        <taxon>Aspergillus subgen. Circumdati</taxon>
    </lineage>
</organism>
<name>A0AAD4CJR9_ASPNN</name>
<evidence type="ECO:0000313" key="2">
    <source>
        <dbReference type="EMBL" id="KAF9887780.1"/>
    </source>
</evidence>
<gene>
    <name evidence="2" type="ORF">FE257_009586</name>
</gene>
<dbReference type="PROSITE" id="PS50181">
    <property type="entry name" value="FBOX"/>
    <property type="match status" value="1"/>
</dbReference>
<proteinExistence type="predicted"/>
<evidence type="ECO:0000259" key="1">
    <source>
        <dbReference type="PROSITE" id="PS50181"/>
    </source>
</evidence>
<evidence type="ECO:0000313" key="3">
    <source>
        <dbReference type="Proteomes" id="UP001194746"/>
    </source>
</evidence>
<feature type="domain" description="F-box" evidence="1">
    <location>
        <begin position="1"/>
        <end position="44"/>
    </location>
</feature>
<protein>
    <recommendedName>
        <fullName evidence="1">F-box domain-containing protein</fullName>
    </recommendedName>
</protein>
<sequence length="1420" mass="161236">MLIYLPQELLLIVIWELDRSDLDRLRGASKYLYRIITPILHRRIKIATYGPLIDHLDVKSLLRATNGRENNLLHYAGDFMVVSAFRTYCHRRCPHFAEDVFSECDDCRDVEDPANLCSSENLTKLEAFDKARWMDNGYEASIGTHFNRLKNRCLSVLIKCKEGGLKSFGWGLGACVPAAILGEGGYLPTRQKSLEKLILVTDGNCSHTEDNRFDLKPFTKLTVLSWTGLRFHGDFQALRGCFEATSHQLESLKLDVFTWQHMCHLNPYAHLKKGTYLAQDVLQLSSAAKQKCVFPVIADLSLNGLSLVSAEKELAFAFNFSSLRFLKLRFCPGWGSFLRHGMSLDKPIQLMRLIVQSDGENHSLDGPNDSDGDKFRQNFDNTYEVSLEPTCYDSPESVRDLCAFLENVNNLQDLQICINNPAGVLPIWEILVRHRTSLKSLVYHQRWKNLDIPSPSFEVDDMSILGHHSRSPLSSLNLECLGLCCGSEELSRLNYMVCGSDWAQPSNSAFYDHEVDDWETRLVVVDENYIPRDYAAPTEYFNEFAQWVFGPQGVPSLQILVYGDWSNHGRYKETRLIFCRDVASSHTAAGGKKNYRSLNASDESLWDLIVHAVQDYPEEPRNATTQLEGLQDVLGVLHGVLQRSDILLNGNPAMGVVAKNILVCENGLQKLKTILDKCEASHGPQDKTKRARLNRALYPFQRGTIKSLLQHVDSLKANLGTSMQALQLSLSLEHMDKTRLVLVQTEYTATESAKISNYAGAIDRRLMEMGSHSSGQNNQLKSSHDGPRDINNDLAWVDTLPMIPQRGLDNPAFELVRATGLELRDGPSPDLIRNFLSQLRSIYQDQRASPKDICGIGYSTMLHEIMKWVRSLPEDMIEDYHNLIKCFIAFGVPVNEPNKYSETAVDVLISAGLWDFDDRSKSFQNSLLTLITNMISSGMDTRPDFQGNFRFTRVMTFNPTLLIQEKLVIEDYQSMDGCFELAIGWPQGLQILLEATHDSPKTMLLHSAIEARCLDSVNILLMDGKTPIILTHLKAAQRSGVSEIFDLILDRLVKRRRQLQLLAERHLPVQVSNRLKLCSDSLPDSNAARVYETLQTHGIPMDSNLRAEEKCTVYCYINEDCRAAQKLLDAGFRNIEEEENGMSILMWVCYTTADNPFGNDFAHLNRLLDFLGFLISKGADLYMRRRGDNFTTLHFFGRHVIRTLQGLWRRLHMGHGPYRPLAQASSFEIQECFLGRIRKECSQIKQDSRDLLRTFFMDDHCDTCSCACSAQGCVPSTALFSKILLWTDEVPNVQMMAGMILVLSEFMKEESVQSCHDRLAPAVIRLCTFHKLNLTHTCHSKSRNLGPDDMEEILEEERFSIRELEMLTTEFTSKYHELGLGLPEFLIEFWTPRMEDVPTPDAEEIQRIRSVGVKPVGNIF</sequence>
<reference evidence="2" key="1">
    <citation type="journal article" date="2019" name="Beilstein J. Org. Chem.">
        <title>Nanangenines: drimane sesquiterpenoids as the dominant metabolite cohort of a novel Australian fungus, Aspergillus nanangensis.</title>
        <authorList>
            <person name="Lacey H.J."/>
            <person name="Gilchrist C.L.M."/>
            <person name="Crombie A."/>
            <person name="Kalaitzis J.A."/>
            <person name="Vuong D."/>
            <person name="Rutledge P.J."/>
            <person name="Turner P."/>
            <person name="Pitt J.I."/>
            <person name="Lacey E."/>
            <person name="Chooi Y.H."/>
            <person name="Piggott A.M."/>
        </authorList>
    </citation>
    <scope>NUCLEOTIDE SEQUENCE</scope>
    <source>
        <strain evidence="2">MST-FP2251</strain>
    </source>
</reference>
<keyword evidence="3" id="KW-1185">Reference proteome</keyword>
<dbReference type="InterPro" id="IPR001810">
    <property type="entry name" value="F-box_dom"/>
</dbReference>
<comment type="caution">
    <text evidence="2">The sequence shown here is derived from an EMBL/GenBank/DDBJ whole genome shotgun (WGS) entry which is preliminary data.</text>
</comment>
<dbReference type="InterPro" id="IPR036770">
    <property type="entry name" value="Ankyrin_rpt-contain_sf"/>
</dbReference>